<feature type="region of interest" description="Disordered" evidence="1">
    <location>
        <begin position="1"/>
        <end position="20"/>
    </location>
</feature>
<evidence type="ECO:0000313" key="2">
    <source>
        <dbReference type="EMBL" id="OBS09720.1"/>
    </source>
</evidence>
<reference evidence="2 3" key="1">
    <citation type="journal article" date="2014" name="Genome Announc.">
        <title>Draft Genome Sequence of the Iron-Oxidizing, Acidophilic, and Halotolerant 'Thiobacillus prosperus' Type Strain DSM 5130.</title>
        <authorList>
            <person name="Ossandon F.J."/>
            <person name="Cardenas J.P."/>
            <person name="Corbett M."/>
            <person name="Quatrini R."/>
            <person name="Holmes D.S."/>
            <person name="Watkin E."/>
        </authorList>
    </citation>
    <scope>NUCLEOTIDE SEQUENCE [LARGE SCALE GENOMIC DNA]</scope>
    <source>
        <strain evidence="2 3">DSM 5130</strain>
    </source>
</reference>
<gene>
    <name evidence="2" type="ORF">Thpro_022048</name>
</gene>
<name>A0A1A6C597_9GAMM</name>
<organism evidence="2 3">
    <name type="scientific">Acidihalobacter prosperus</name>
    <dbReference type="NCBI Taxonomy" id="160660"/>
    <lineage>
        <taxon>Bacteria</taxon>
        <taxon>Pseudomonadati</taxon>
        <taxon>Pseudomonadota</taxon>
        <taxon>Gammaproteobacteria</taxon>
        <taxon>Chromatiales</taxon>
        <taxon>Ectothiorhodospiraceae</taxon>
        <taxon>Acidihalobacter</taxon>
    </lineage>
</organism>
<evidence type="ECO:0000313" key="3">
    <source>
        <dbReference type="Proteomes" id="UP000029273"/>
    </source>
</evidence>
<dbReference type="EMBL" id="JQSG02000003">
    <property type="protein sequence ID" value="OBS09720.1"/>
    <property type="molecule type" value="Genomic_DNA"/>
</dbReference>
<dbReference type="Proteomes" id="UP000029273">
    <property type="component" value="Unassembled WGS sequence"/>
</dbReference>
<dbReference type="AlphaFoldDB" id="A0A1A6C597"/>
<keyword evidence="3" id="KW-1185">Reference proteome</keyword>
<comment type="caution">
    <text evidence="2">The sequence shown here is derived from an EMBL/GenBank/DDBJ whole genome shotgun (WGS) entry which is preliminary data.</text>
</comment>
<protein>
    <submittedName>
        <fullName evidence="2">Transposase</fullName>
    </submittedName>
</protein>
<evidence type="ECO:0000256" key="1">
    <source>
        <dbReference type="SAM" id="MobiDB-lite"/>
    </source>
</evidence>
<proteinExistence type="predicted"/>
<sequence length="44" mass="5091">MRRHSRQAVRTTISNPAAPCPLDRVKRQFTAERPNQLWVSETNA</sequence>
<accession>A0A1A6C597</accession>